<reference evidence="2" key="1">
    <citation type="submission" date="2020-02" db="EMBL/GenBank/DDBJ databases">
        <title>Flavobacterium sp. genome.</title>
        <authorList>
            <person name="Jung H.S."/>
            <person name="Baek J.H."/>
            <person name="Jeon C.O."/>
        </authorList>
    </citation>
    <scope>NUCLEOTIDE SEQUENCE</scope>
    <source>
        <strain evidence="2">SE-s28</strain>
    </source>
</reference>
<name>A0A972FXF7_9FLAO</name>
<evidence type="ECO:0000313" key="3">
    <source>
        <dbReference type="Proteomes" id="UP000712080"/>
    </source>
</evidence>
<dbReference type="RefSeq" id="WP_169525612.1">
    <property type="nucleotide sequence ID" value="NZ_JAAMPU010000093.1"/>
</dbReference>
<proteinExistence type="predicted"/>
<feature type="domain" description="NAD glycohydrolase translocation F5/8 type C" evidence="1">
    <location>
        <begin position="91"/>
        <end position="247"/>
    </location>
</feature>
<sequence length="252" mass="29031">MAIRILFLLISLAGFGQSVTQLYPELGALIDKSEKEEAEFIELKKQCDDFYNSNVAQLERSKLSKEQKKLAEKCDFEMESYWDVLGPGCSWYCGAGEDTISASSYLKSAKIDYSPKNIHDLDYKSAWIEGVKGYGIGEFVVYHFPPENPRITEIIVVNGYVKSAKLWKENSRVKKLKMYVDDNVFAVLNLSDSRNEQHFKIGPLGYSDRQNWDILKNKPWWTIKFEILEVYPGSKFEDTVITEIYFDGIDVH</sequence>
<gene>
    <name evidence="2" type="ORF">G6047_01180</name>
</gene>
<accession>A0A972FXF7</accession>
<dbReference type="Proteomes" id="UP000712080">
    <property type="component" value="Unassembled WGS sequence"/>
</dbReference>
<dbReference type="NCBIfam" id="NF047619">
    <property type="entry name" value="NADase_discoid"/>
    <property type="match status" value="1"/>
</dbReference>
<keyword evidence="3" id="KW-1185">Reference proteome</keyword>
<protein>
    <recommendedName>
        <fullName evidence="1">NAD glycohydrolase translocation F5/8 type C domain-containing protein</fullName>
    </recommendedName>
</protein>
<organism evidence="2 3">
    <name type="scientific">Flavobacterium silvaticum</name>
    <dbReference type="NCBI Taxonomy" id="1852020"/>
    <lineage>
        <taxon>Bacteria</taxon>
        <taxon>Pseudomonadati</taxon>
        <taxon>Bacteroidota</taxon>
        <taxon>Flavobacteriia</taxon>
        <taxon>Flavobacteriales</taxon>
        <taxon>Flavobacteriaceae</taxon>
        <taxon>Flavobacterium</taxon>
    </lineage>
</organism>
<dbReference type="Pfam" id="PF25302">
    <property type="entry name" value="NADase_transloc"/>
    <property type="match status" value="1"/>
</dbReference>
<dbReference type="EMBL" id="JAAMPU010000093">
    <property type="protein sequence ID" value="NMH26631.1"/>
    <property type="molecule type" value="Genomic_DNA"/>
</dbReference>
<evidence type="ECO:0000259" key="1">
    <source>
        <dbReference type="Pfam" id="PF25302"/>
    </source>
</evidence>
<comment type="caution">
    <text evidence="2">The sequence shown here is derived from an EMBL/GenBank/DDBJ whole genome shotgun (WGS) entry which is preliminary data.</text>
</comment>
<dbReference type="AlphaFoldDB" id="A0A972FXF7"/>
<dbReference type="InterPro" id="IPR057561">
    <property type="entry name" value="NADase_transloc"/>
</dbReference>
<evidence type="ECO:0000313" key="2">
    <source>
        <dbReference type="EMBL" id="NMH26631.1"/>
    </source>
</evidence>